<keyword evidence="11 13" id="KW-0472">Membrane</keyword>
<feature type="transmembrane region" description="Helical" evidence="13">
    <location>
        <begin position="239"/>
        <end position="263"/>
    </location>
</feature>
<feature type="domain" description="Fatty acid desaturase" evidence="14">
    <location>
        <begin position="124"/>
        <end position="341"/>
    </location>
</feature>
<evidence type="ECO:0000313" key="16">
    <source>
        <dbReference type="Proteomes" id="UP000297890"/>
    </source>
</evidence>
<dbReference type="Proteomes" id="UP000297890">
    <property type="component" value="Unassembled WGS sequence"/>
</dbReference>
<keyword evidence="4" id="KW-0997">Cell inner membrane</keyword>
<evidence type="ECO:0000256" key="8">
    <source>
        <dbReference type="ARBA" id="ARBA00023002"/>
    </source>
</evidence>
<keyword evidence="7 13" id="KW-1133">Transmembrane helix</keyword>
<organism evidence="15 16">
    <name type="scientific">Candidatus Macondimonas diazotrophica</name>
    <dbReference type="NCBI Taxonomy" id="2305248"/>
    <lineage>
        <taxon>Bacteria</taxon>
        <taxon>Pseudomonadati</taxon>
        <taxon>Pseudomonadota</taxon>
        <taxon>Gammaproteobacteria</taxon>
        <taxon>Chromatiales</taxon>
        <taxon>Ectothiorhodospiraceae</taxon>
        <taxon>Candidatus Macondimonas</taxon>
    </lineage>
</organism>
<accession>A0A4Z0FCU2</accession>
<keyword evidence="6" id="KW-0479">Metal-binding</keyword>
<dbReference type="GO" id="GO:0004497">
    <property type="term" value="F:monooxygenase activity"/>
    <property type="evidence" value="ECO:0007669"/>
    <property type="project" value="UniProtKB-KW"/>
</dbReference>
<dbReference type="GO" id="GO:0046872">
    <property type="term" value="F:metal ion binding"/>
    <property type="evidence" value="ECO:0007669"/>
    <property type="project" value="UniProtKB-KW"/>
</dbReference>
<feature type="transmembrane region" description="Helical" evidence="13">
    <location>
        <begin position="335"/>
        <end position="351"/>
    </location>
</feature>
<evidence type="ECO:0000256" key="7">
    <source>
        <dbReference type="ARBA" id="ARBA00022989"/>
    </source>
</evidence>
<dbReference type="AlphaFoldDB" id="A0A4Z0FCU2"/>
<dbReference type="EMBL" id="SRIO01000002">
    <property type="protein sequence ID" value="TFZ83780.1"/>
    <property type="molecule type" value="Genomic_DNA"/>
</dbReference>
<dbReference type="GO" id="GO:0005886">
    <property type="term" value="C:plasma membrane"/>
    <property type="evidence" value="ECO:0007669"/>
    <property type="project" value="UniProtKB-SubCell"/>
</dbReference>
<evidence type="ECO:0000256" key="12">
    <source>
        <dbReference type="SAM" id="MobiDB-lite"/>
    </source>
</evidence>
<proteinExistence type="inferred from homology"/>
<evidence type="ECO:0000256" key="5">
    <source>
        <dbReference type="ARBA" id="ARBA00022692"/>
    </source>
</evidence>
<comment type="similarity">
    <text evidence="2">Belongs to the fatty acid desaturase type 1 family. AlkB subfamily.</text>
</comment>
<evidence type="ECO:0000256" key="11">
    <source>
        <dbReference type="ARBA" id="ARBA00023136"/>
    </source>
</evidence>
<evidence type="ECO:0000256" key="3">
    <source>
        <dbReference type="ARBA" id="ARBA00022475"/>
    </source>
</evidence>
<reference evidence="15 16" key="1">
    <citation type="journal article" date="2019" name="ISME J.">
        <title>Candidatus Macondimonas diazotrophica, a novel gammaproteobacterial genus dominating crude-oil-contaminated coastal sediments.</title>
        <authorList>
            <person name="Karthikeyan S."/>
            <person name="Konstantinidis K."/>
        </authorList>
    </citation>
    <scope>NUCLEOTIDE SEQUENCE [LARGE SCALE GENOMIC DNA]</scope>
    <source>
        <strain evidence="15 16">KTK01</strain>
    </source>
</reference>
<dbReference type="InterPro" id="IPR033885">
    <property type="entry name" value="AlkB/XylM"/>
</dbReference>
<evidence type="ECO:0000313" key="15">
    <source>
        <dbReference type="EMBL" id="TFZ83780.1"/>
    </source>
</evidence>
<name>A0A4Z0FCU2_9GAMM</name>
<keyword evidence="9" id="KW-0408">Iron</keyword>
<evidence type="ECO:0000256" key="10">
    <source>
        <dbReference type="ARBA" id="ARBA00023033"/>
    </source>
</evidence>
<evidence type="ECO:0000256" key="2">
    <source>
        <dbReference type="ARBA" id="ARBA00010823"/>
    </source>
</evidence>
<sequence length="417" mass="46483">MSAIWKYSRFFIGTWIVLAGIPITLTGGVWPFTFFASAIGALLIGELLSGRYEEEPAYEQAWIFYPIQYFSQLASIAMIVLVAWYMGLPNDLFGLGAAVGSITGVDILSRQAELSTVWTTVGVVGLGGLAGALASIAVGHELTHRTENPLAVFIGRLGEAFSLFTHFSIRHPYGHHNLVCTPADPATARRGENFYHFMIRSIVGQKKMTWDLEAERLQRMGQSPWNWRNKALRGWGMELLVVVFFIWAAGLYGLLGILGVTFVTHLALELANYIEHYGLVRVPTEPMQVRHAWNSNVTASYYVTVAISRHSHHHADASVEFWDLKAFRDQAPTTIYGYGISFLIALIPPLWNELMAQKLLYWDLNMATPEERRLAMTENLQSGIPDLVEAAKRYFAENGPAAPESARPHPADRLATA</sequence>
<evidence type="ECO:0000256" key="4">
    <source>
        <dbReference type="ARBA" id="ARBA00022519"/>
    </source>
</evidence>
<keyword evidence="10 15" id="KW-0503">Monooxygenase</keyword>
<dbReference type="GO" id="GO:0006629">
    <property type="term" value="P:lipid metabolic process"/>
    <property type="evidence" value="ECO:0007669"/>
    <property type="project" value="InterPro"/>
</dbReference>
<keyword evidence="5 13" id="KW-0812">Transmembrane</keyword>
<dbReference type="PANTHER" id="PTHR38674">
    <property type="entry name" value="ALKANE 1-MONOOXYGENASE 1"/>
    <property type="match status" value="1"/>
</dbReference>
<feature type="region of interest" description="Disordered" evidence="12">
    <location>
        <begin position="398"/>
        <end position="417"/>
    </location>
</feature>
<keyword evidence="16" id="KW-1185">Reference proteome</keyword>
<evidence type="ECO:0000256" key="6">
    <source>
        <dbReference type="ARBA" id="ARBA00022723"/>
    </source>
</evidence>
<dbReference type="InterPro" id="IPR005804">
    <property type="entry name" value="FA_desaturase_dom"/>
</dbReference>
<comment type="subcellular location">
    <subcellularLocation>
        <location evidence="1">Cell inner membrane</location>
        <topology evidence="1">Multi-pass membrane protein</topology>
    </subcellularLocation>
</comment>
<dbReference type="PANTHER" id="PTHR38674:SF1">
    <property type="entry name" value="ALKANE 1-MONOOXYGENASE 1"/>
    <property type="match status" value="1"/>
</dbReference>
<feature type="transmembrane region" description="Helical" evidence="13">
    <location>
        <begin position="7"/>
        <end position="25"/>
    </location>
</feature>
<dbReference type="Pfam" id="PF00487">
    <property type="entry name" value="FA_desaturase"/>
    <property type="match status" value="1"/>
</dbReference>
<dbReference type="RefSeq" id="WP_135280707.1">
    <property type="nucleotide sequence ID" value="NZ_SRIO01000002.1"/>
</dbReference>
<feature type="transmembrane region" description="Helical" evidence="13">
    <location>
        <begin position="31"/>
        <end position="50"/>
    </location>
</feature>
<feature type="compositionally biased region" description="Basic and acidic residues" evidence="12">
    <location>
        <begin position="406"/>
        <end position="417"/>
    </location>
</feature>
<evidence type="ECO:0000256" key="9">
    <source>
        <dbReference type="ARBA" id="ARBA00023004"/>
    </source>
</evidence>
<protein>
    <submittedName>
        <fullName evidence="15">Alkane 1-monooxygenase</fullName>
    </submittedName>
</protein>
<feature type="transmembrane region" description="Helical" evidence="13">
    <location>
        <begin position="116"/>
        <end position="138"/>
    </location>
</feature>
<feature type="transmembrane region" description="Helical" evidence="13">
    <location>
        <begin position="62"/>
        <end position="86"/>
    </location>
</feature>
<gene>
    <name evidence="15" type="ORF">E4680_02015</name>
</gene>
<evidence type="ECO:0000256" key="13">
    <source>
        <dbReference type="SAM" id="Phobius"/>
    </source>
</evidence>
<dbReference type="OrthoDB" id="4759734at2"/>
<comment type="caution">
    <text evidence="15">The sequence shown here is derived from an EMBL/GenBank/DDBJ whole genome shotgun (WGS) entry which is preliminary data.</text>
</comment>
<evidence type="ECO:0000259" key="14">
    <source>
        <dbReference type="Pfam" id="PF00487"/>
    </source>
</evidence>
<keyword evidence="3" id="KW-1003">Cell membrane</keyword>
<evidence type="ECO:0000256" key="1">
    <source>
        <dbReference type="ARBA" id="ARBA00004429"/>
    </source>
</evidence>
<keyword evidence="8" id="KW-0560">Oxidoreductase</keyword>
<dbReference type="CDD" id="cd03512">
    <property type="entry name" value="Alkane-hydroxylase"/>
    <property type="match status" value="1"/>
</dbReference>